<sequence length="372" mass="42059">MNQSDAKGDDGKLGEKQGRKKSDKKKKSNFLINKFKLVKRSSISSIHSIESRQEYDSGKDGQSCSVTDSTAERWTPEGDDLIENKTSDANLPETSWKSIENIADDSRSVTSELKIDDTHHLHNVPSTSESISEIKTRAQSVEAFKEMPAYGDLIIDTLMISQDRIKPRDHLYKILVIGDLGTGKTSIIKRYVHEFFSQHYRATIGVDFALKVLNWDENTRIRLQLWDIAGQERYGNMTRVYYKEAVGAFIVFDVTRVNTFESVVNWKTDLDSKVQLSDGSSIPCVLLANKCDQPKEGLVNNPAKMEEYCKEKGFSAWFETSAKENINIDEAARALVSQILLNDKIINNITYKDSDQFSLNEQKRTSGKVCAC</sequence>
<dbReference type="GO" id="GO:0005770">
    <property type="term" value="C:late endosome"/>
    <property type="evidence" value="ECO:0007669"/>
    <property type="project" value="TreeGrafter"/>
</dbReference>
<keyword evidence="5 6" id="KW-0636">Prenylation</keyword>
<comment type="function">
    <text evidence="6">The small GTPases Rab are key regulators in vesicle trafficking.</text>
</comment>
<dbReference type="CDD" id="cd04107">
    <property type="entry name" value="Rab32_Rab38"/>
    <property type="match status" value="1"/>
</dbReference>
<dbReference type="Gene3D" id="3.40.50.300">
    <property type="entry name" value="P-loop containing nucleotide triphosphate hydrolases"/>
    <property type="match status" value="1"/>
</dbReference>
<dbReference type="STRING" id="224129.A0A1W4WT24"/>
<dbReference type="OrthoDB" id="245989at2759"/>
<dbReference type="SMART" id="SM00176">
    <property type="entry name" value="RAN"/>
    <property type="match status" value="1"/>
</dbReference>
<evidence type="ECO:0000256" key="6">
    <source>
        <dbReference type="RuleBase" id="RU367128"/>
    </source>
</evidence>
<evidence type="ECO:0000256" key="2">
    <source>
        <dbReference type="ARBA" id="ARBA00022741"/>
    </source>
</evidence>
<keyword evidence="3 6" id="KW-0342">GTP-binding</keyword>
<name>A0A1W4WT24_AGRPL</name>
<dbReference type="InterPro" id="IPR027417">
    <property type="entry name" value="P-loop_NTPase"/>
</dbReference>
<dbReference type="GO" id="GO:0008333">
    <property type="term" value="P:endosome to lysosome transport"/>
    <property type="evidence" value="ECO:0007669"/>
    <property type="project" value="TreeGrafter"/>
</dbReference>
<dbReference type="SMART" id="SM00173">
    <property type="entry name" value="RAS"/>
    <property type="match status" value="1"/>
</dbReference>
<dbReference type="KEGG" id="apln:108738232"/>
<dbReference type="GO" id="GO:0005525">
    <property type="term" value="F:GTP binding"/>
    <property type="evidence" value="ECO:0007669"/>
    <property type="project" value="UniProtKB-UniRule"/>
</dbReference>
<keyword evidence="2 6" id="KW-0547">Nucleotide-binding</keyword>
<feature type="region of interest" description="Disordered" evidence="7">
    <location>
        <begin position="49"/>
        <end position="87"/>
    </location>
</feature>
<feature type="compositionally biased region" description="Basic and acidic residues" evidence="7">
    <location>
        <begin position="49"/>
        <end position="59"/>
    </location>
</feature>
<accession>A0A1W4WT24</accession>
<dbReference type="CTD" id="10981"/>
<comment type="similarity">
    <text evidence="1 6">Belongs to the small GTPase superfamily. Rab family.</text>
</comment>
<feature type="compositionally biased region" description="Polar residues" evidence="7">
    <location>
        <begin position="60"/>
        <end position="69"/>
    </location>
</feature>
<dbReference type="PANTHER" id="PTHR47981:SF39">
    <property type="entry name" value="RAS-RELATED PROTEIN RAB"/>
    <property type="match status" value="1"/>
</dbReference>
<gene>
    <name evidence="9" type="primary">LOC108738232</name>
</gene>
<dbReference type="GO" id="GO:0016020">
    <property type="term" value="C:membrane"/>
    <property type="evidence" value="ECO:0007669"/>
    <property type="project" value="UniProtKB-SubCell"/>
</dbReference>
<feature type="compositionally biased region" description="Basic and acidic residues" evidence="7">
    <location>
        <begin position="70"/>
        <end position="86"/>
    </location>
</feature>
<dbReference type="GeneID" id="108738232"/>
<evidence type="ECO:0000256" key="7">
    <source>
        <dbReference type="SAM" id="MobiDB-lite"/>
    </source>
</evidence>
<evidence type="ECO:0000313" key="8">
    <source>
        <dbReference type="Proteomes" id="UP000192223"/>
    </source>
</evidence>
<dbReference type="Proteomes" id="UP000192223">
    <property type="component" value="Unplaced"/>
</dbReference>
<dbReference type="InterPro" id="IPR030697">
    <property type="entry name" value="Rab29/Rab38/Rab32"/>
</dbReference>
<dbReference type="RefSeq" id="XP_018327051.1">
    <property type="nucleotide sequence ID" value="XM_018471549.1"/>
</dbReference>
<keyword evidence="6" id="KW-0472">Membrane</keyword>
<reference evidence="9" key="1">
    <citation type="submission" date="2025-08" db="UniProtKB">
        <authorList>
            <consortium name="RefSeq"/>
        </authorList>
    </citation>
    <scope>IDENTIFICATION</scope>
    <source>
        <tissue evidence="9">Entire body</tissue>
    </source>
</reference>
<dbReference type="PROSITE" id="PS51421">
    <property type="entry name" value="RAS"/>
    <property type="match status" value="1"/>
</dbReference>
<keyword evidence="8" id="KW-1185">Reference proteome</keyword>
<dbReference type="PRINTS" id="PR00449">
    <property type="entry name" value="RASTRNSFRMNG"/>
</dbReference>
<feature type="compositionally biased region" description="Basic residues" evidence="7">
    <location>
        <begin position="18"/>
        <end position="27"/>
    </location>
</feature>
<feature type="region of interest" description="Disordered" evidence="7">
    <location>
        <begin position="1"/>
        <end position="27"/>
    </location>
</feature>
<evidence type="ECO:0000256" key="1">
    <source>
        <dbReference type="ARBA" id="ARBA00006270"/>
    </source>
</evidence>
<feature type="compositionally biased region" description="Basic and acidic residues" evidence="7">
    <location>
        <begin position="1"/>
        <end position="17"/>
    </location>
</feature>
<dbReference type="SMART" id="SM00175">
    <property type="entry name" value="RAB"/>
    <property type="match status" value="1"/>
</dbReference>
<dbReference type="PROSITE" id="PS51419">
    <property type="entry name" value="RAB"/>
    <property type="match status" value="1"/>
</dbReference>
<dbReference type="Pfam" id="PF00071">
    <property type="entry name" value="Ras"/>
    <property type="match status" value="1"/>
</dbReference>
<dbReference type="GO" id="GO:0045335">
    <property type="term" value="C:phagocytic vesicle"/>
    <property type="evidence" value="ECO:0007669"/>
    <property type="project" value="TreeGrafter"/>
</dbReference>
<dbReference type="GO" id="GO:0005802">
    <property type="term" value="C:trans-Golgi network"/>
    <property type="evidence" value="ECO:0007669"/>
    <property type="project" value="UniProtKB-UniRule"/>
</dbReference>
<dbReference type="GO" id="GO:0005764">
    <property type="term" value="C:lysosome"/>
    <property type="evidence" value="ECO:0007669"/>
    <property type="project" value="TreeGrafter"/>
</dbReference>
<dbReference type="InterPro" id="IPR001806">
    <property type="entry name" value="Small_GTPase"/>
</dbReference>
<evidence type="ECO:0000313" key="9">
    <source>
        <dbReference type="RefSeq" id="XP_018327051.1"/>
    </source>
</evidence>
<dbReference type="GO" id="GO:0090385">
    <property type="term" value="P:phagosome-lysosome fusion"/>
    <property type="evidence" value="ECO:0007669"/>
    <property type="project" value="TreeGrafter"/>
</dbReference>
<dbReference type="SMART" id="SM00174">
    <property type="entry name" value="RHO"/>
    <property type="match status" value="1"/>
</dbReference>
<organism evidence="8 9">
    <name type="scientific">Agrilus planipennis</name>
    <name type="common">Emerald ash borer</name>
    <name type="synonym">Agrilus marcopoli</name>
    <dbReference type="NCBI Taxonomy" id="224129"/>
    <lineage>
        <taxon>Eukaryota</taxon>
        <taxon>Metazoa</taxon>
        <taxon>Ecdysozoa</taxon>
        <taxon>Arthropoda</taxon>
        <taxon>Hexapoda</taxon>
        <taxon>Insecta</taxon>
        <taxon>Pterygota</taxon>
        <taxon>Neoptera</taxon>
        <taxon>Endopterygota</taxon>
        <taxon>Coleoptera</taxon>
        <taxon>Polyphaga</taxon>
        <taxon>Elateriformia</taxon>
        <taxon>Buprestoidea</taxon>
        <taxon>Buprestidae</taxon>
        <taxon>Agrilinae</taxon>
        <taxon>Agrilus</taxon>
    </lineage>
</organism>
<dbReference type="AlphaFoldDB" id="A0A1W4WT24"/>
<comment type="subcellular location">
    <subcellularLocation>
        <location evidence="6">Membrane</location>
        <topology evidence="6">Lipid-anchor</topology>
    </subcellularLocation>
</comment>
<dbReference type="FunFam" id="3.40.50.300:FF:000222">
    <property type="entry name" value="RAB32, member RAS oncogene family"/>
    <property type="match status" value="1"/>
</dbReference>
<dbReference type="SUPFAM" id="SSF52540">
    <property type="entry name" value="P-loop containing nucleoside triphosphate hydrolases"/>
    <property type="match status" value="1"/>
</dbReference>
<dbReference type="PANTHER" id="PTHR47981">
    <property type="entry name" value="RAB FAMILY"/>
    <property type="match status" value="1"/>
</dbReference>
<proteinExistence type="inferred from homology"/>
<dbReference type="NCBIfam" id="TIGR00231">
    <property type="entry name" value="small_GTP"/>
    <property type="match status" value="1"/>
</dbReference>
<dbReference type="InParanoid" id="A0A1W4WT24"/>
<protein>
    <recommendedName>
        <fullName evidence="6">Ras-related protein Rab</fullName>
    </recommendedName>
</protein>
<dbReference type="GO" id="GO:0003924">
    <property type="term" value="F:GTPase activity"/>
    <property type="evidence" value="ECO:0007669"/>
    <property type="project" value="UniProtKB-UniRule"/>
</dbReference>
<evidence type="ECO:0000256" key="5">
    <source>
        <dbReference type="ARBA" id="ARBA00023289"/>
    </source>
</evidence>
<evidence type="ECO:0000256" key="3">
    <source>
        <dbReference type="ARBA" id="ARBA00023134"/>
    </source>
</evidence>
<keyword evidence="4 6" id="KW-0449">Lipoprotein</keyword>
<dbReference type="InterPro" id="IPR005225">
    <property type="entry name" value="Small_GTP-bd"/>
</dbReference>
<evidence type="ECO:0000256" key="4">
    <source>
        <dbReference type="ARBA" id="ARBA00023288"/>
    </source>
</evidence>